<proteinExistence type="predicted"/>
<dbReference type="Proteomes" id="UP000284057">
    <property type="component" value="Unassembled WGS sequence"/>
</dbReference>
<feature type="transmembrane region" description="Helical" evidence="1">
    <location>
        <begin position="141"/>
        <end position="162"/>
    </location>
</feature>
<comment type="caution">
    <text evidence="2">The sequence shown here is derived from an EMBL/GenBank/DDBJ whole genome shotgun (WGS) entry which is preliminary data.</text>
</comment>
<dbReference type="PANTHER" id="PTHR20992">
    <property type="entry name" value="AT15442P-RELATED"/>
    <property type="match status" value="1"/>
</dbReference>
<protein>
    <submittedName>
        <fullName evidence="2">DUF389 domain-containing protein</fullName>
    </submittedName>
</protein>
<dbReference type="InterPro" id="IPR005240">
    <property type="entry name" value="DUF389"/>
</dbReference>
<keyword evidence="1" id="KW-0812">Transmembrane</keyword>
<accession>A0A418KPQ2</accession>
<dbReference type="PANTHER" id="PTHR20992:SF9">
    <property type="entry name" value="AT15442P-RELATED"/>
    <property type="match status" value="1"/>
</dbReference>
<evidence type="ECO:0000313" key="3">
    <source>
        <dbReference type="Proteomes" id="UP000284057"/>
    </source>
</evidence>
<feature type="transmembrane region" description="Helical" evidence="1">
    <location>
        <begin position="174"/>
        <end position="200"/>
    </location>
</feature>
<dbReference type="OrthoDB" id="8061853at2"/>
<organism evidence="2 3">
    <name type="scientific">Jiangella rhizosphaerae</name>
    <dbReference type="NCBI Taxonomy" id="2293569"/>
    <lineage>
        <taxon>Bacteria</taxon>
        <taxon>Bacillati</taxon>
        <taxon>Actinomycetota</taxon>
        <taxon>Actinomycetes</taxon>
        <taxon>Jiangellales</taxon>
        <taxon>Jiangellaceae</taxon>
        <taxon>Jiangella</taxon>
    </lineage>
</organism>
<dbReference type="RefSeq" id="WP_119660656.1">
    <property type="nucleotide sequence ID" value="NZ_QUAL01000147.1"/>
</dbReference>
<sequence length="320" mass="33097">MLHLRVTTPAETTDRVVALLEERAGVASIAVLRGASVRPVGDVVLAELARESAEDMIEALRELRVDQTGTIALESVETSVSAAAERAEEEAPGEGADAVIWEQVVRRTHEDSVLSKTFVWFLTLAAVLAAIAIVLDSAVLVVGAMVVGPEFGPLAGIAVGLVHRRFGIVRQSLVTLAAGFAIAIVVTTLLGLLAAWAGWIDTAVLTAERPLTGFIWRPDRWSFVVAFIAGIAGILSLTSAKSGALVGVFISVTTVPAAGNLGLALALGDADELGGAAAQLGVNMAAIVLAGIVTLLLLKASAGRLPRLSAGRRPAASRLR</sequence>
<feature type="transmembrane region" description="Helical" evidence="1">
    <location>
        <begin position="220"/>
        <end position="237"/>
    </location>
</feature>
<feature type="transmembrane region" description="Helical" evidence="1">
    <location>
        <begin position="280"/>
        <end position="298"/>
    </location>
</feature>
<feature type="transmembrane region" description="Helical" evidence="1">
    <location>
        <begin position="244"/>
        <end position="268"/>
    </location>
</feature>
<keyword evidence="1" id="KW-1133">Transmembrane helix</keyword>
<dbReference type="Pfam" id="PF04087">
    <property type="entry name" value="DUF389"/>
    <property type="match status" value="1"/>
</dbReference>
<evidence type="ECO:0000256" key="1">
    <source>
        <dbReference type="SAM" id="Phobius"/>
    </source>
</evidence>
<feature type="transmembrane region" description="Helical" evidence="1">
    <location>
        <begin position="117"/>
        <end position="135"/>
    </location>
</feature>
<evidence type="ECO:0000313" key="2">
    <source>
        <dbReference type="EMBL" id="RIQ21612.1"/>
    </source>
</evidence>
<keyword evidence="1" id="KW-0472">Membrane</keyword>
<dbReference type="AlphaFoldDB" id="A0A418KPQ2"/>
<gene>
    <name evidence="2" type="ORF">DY240_14965</name>
</gene>
<reference evidence="2 3" key="1">
    <citation type="submission" date="2018-09" db="EMBL/GenBank/DDBJ databases">
        <title>Isolation, diversity and antifungal activity of actinobacteria from wheat.</title>
        <authorList>
            <person name="Han C."/>
        </authorList>
    </citation>
    <scope>NUCLEOTIDE SEQUENCE [LARGE SCALE GENOMIC DNA]</scope>
    <source>
        <strain evidence="2 3">NEAU-YY265</strain>
    </source>
</reference>
<dbReference type="EMBL" id="QUAL01000147">
    <property type="protein sequence ID" value="RIQ21612.1"/>
    <property type="molecule type" value="Genomic_DNA"/>
</dbReference>
<name>A0A418KPQ2_9ACTN</name>
<keyword evidence="3" id="KW-1185">Reference proteome</keyword>